<dbReference type="STRING" id="1121322.SAMN02745136_05285"/>
<dbReference type="AlphaFoldDB" id="A0A1M7BYV8"/>
<feature type="region of interest" description="Disordered" evidence="1">
    <location>
        <begin position="112"/>
        <end position="162"/>
    </location>
</feature>
<protein>
    <recommendedName>
        <fullName evidence="4">Pesticidal crystal protein Cry22Aa Ig-like domain-containing protein</fullName>
    </recommendedName>
</protein>
<dbReference type="OrthoDB" id="1972074at2"/>
<keyword evidence="3" id="KW-1185">Reference proteome</keyword>
<evidence type="ECO:0008006" key="4">
    <source>
        <dbReference type="Google" id="ProtNLM"/>
    </source>
</evidence>
<dbReference type="Gene3D" id="2.60.40.10">
    <property type="entry name" value="Immunoglobulins"/>
    <property type="match status" value="2"/>
</dbReference>
<evidence type="ECO:0000313" key="3">
    <source>
        <dbReference type="Proteomes" id="UP000184386"/>
    </source>
</evidence>
<name>A0A1M7BYV8_9FIRM</name>
<evidence type="ECO:0000256" key="1">
    <source>
        <dbReference type="SAM" id="MobiDB-lite"/>
    </source>
</evidence>
<accession>A0A1M7BYV8</accession>
<evidence type="ECO:0000313" key="2">
    <source>
        <dbReference type="EMBL" id="SHL60222.1"/>
    </source>
</evidence>
<dbReference type="EMBL" id="FRAC01000040">
    <property type="protein sequence ID" value="SHL60222.1"/>
    <property type="molecule type" value="Genomic_DNA"/>
</dbReference>
<dbReference type="RefSeq" id="WP_073280189.1">
    <property type="nucleotide sequence ID" value="NZ_FRAC01000040.1"/>
</dbReference>
<reference evidence="2 3" key="1">
    <citation type="submission" date="2016-11" db="EMBL/GenBank/DDBJ databases">
        <authorList>
            <person name="Jaros S."/>
            <person name="Januszkiewicz K."/>
            <person name="Wedrychowicz H."/>
        </authorList>
    </citation>
    <scope>NUCLEOTIDE SEQUENCE [LARGE SCALE GENOMIC DNA]</scope>
    <source>
        <strain evidence="2 3">DSM 15929</strain>
    </source>
</reference>
<sequence length="243" mass="26357">MKKFIILAGVVTALLFSVLIYIVMGEDRTAPVIMQDNKNLIYKEGEDSGLLLSGVKAEDDVDGDVTATVIVGDVVTMPDKTAAKVTYLAKDSSNNVGELDIIIPCETELQKTEEKAGGAESSTGAKKEQVGQKREQQSEQQVEQKGEQQGGQQGEQQAEKQSNVPVITLTAAKAEIKAGGEFHPEEYIKAIKDDKDSIQTLLQNLKVTGDYDRNKRGTYVLLLATKDSDGHSSEEVSLILNVK</sequence>
<gene>
    <name evidence="2" type="ORF">SAMN02745136_05285</name>
</gene>
<feature type="compositionally biased region" description="Basic and acidic residues" evidence="1">
    <location>
        <begin position="125"/>
        <end position="146"/>
    </location>
</feature>
<proteinExistence type="predicted"/>
<organism evidence="2 3">
    <name type="scientific">Anaerocolumna jejuensis DSM 15929</name>
    <dbReference type="NCBI Taxonomy" id="1121322"/>
    <lineage>
        <taxon>Bacteria</taxon>
        <taxon>Bacillati</taxon>
        <taxon>Bacillota</taxon>
        <taxon>Clostridia</taxon>
        <taxon>Lachnospirales</taxon>
        <taxon>Lachnospiraceae</taxon>
        <taxon>Anaerocolumna</taxon>
    </lineage>
</organism>
<dbReference type="Proteomes" id="UP000184386">
    <property type="component" value="Unassembled WGS sequence"/>
</dbReference>
<dbReference type="InterPro" id="IPR013783">
    <property type="entry name" value="Ig-like_fold"/>
</dbReference>